<evidence type="ECO:0000313" key="1">
    <source>
        <dbReference type="EMBL" id="ANX10584.1"/>
    </source>
</evidence>
<proteinExistence type="predicted"/>
<dbReference type="Proteomes" id="UP000077412">
    <property type="component" value="Chromosome"/>
</dbReference>
<keyword evidence="2" id="KW-1185">Reference proteome</keyword>
<dbReference type="KEGG" id="far:ABE41_000890"/>
<protein>
    <submittedName>
        <fullName evidence="1">Uncharacterized protein</fullName>
    </submittedName>
</protein>
<evidence type="ECO:0000313" key="2">
    <source>
        <dbReference type="Proteomes" id="UP000077412"/>
    </source>
</evidence>
<organism evidence="1 2">
    <name type="scientific">Fictibacillus arsenicus</name>
    <dbReference type="NCBI Taxonomy" id="255247"/>
    <lineage>
        <taxon>Bacteria</taxon>
        <taxon>Bacillati</taxon>
        <taxon>Bacillota</taxon>
        <taxon>Bacilli</taxon>
        <taxon>Bacillales</taxon>
        <taxon>Fictibacillaceae</taxon>
        <taxon>Fictibacillus</taxon>
    </lineage>
</organism>
<name>A0A1B1YZI0_9BACL</name>
<gene>
    <name evidence="1" type="ORF">ABE41_000890</name>
</gene>
<dbReference type="EMBL" id="CP016761">
    <property type="protein sequence ID" value="ANX10584.1"/>
    <property type="molecule type" value="Genomic_DNA"/>
</dbReference>
<accession>A0A1B1YZI0</accession>
<sequence length="59" mass="6962">MVQLDKILHRYTKKKALSMLGYIFIRNRMENRWGSFFIGEGNACSGMSSFYFLTRNYGL</sequence>
<reference evidence="1 2" key="1">
    <citation type="submission" date="2016-08" db="EMBL/GenBank/DDBJ databases">
        <title>Complete genome sequence of Fictibacillus arsenicus G25-54, a strain with toxicity to nematodes and a potential arsenic-resistance activity.</title>
        <authorList>
            <person name="Zheng Z."/>
        </authorList>
    </citation>
    <scope>NUCLEOTIDE SEQUENCE [LARGE SCALE GENOMIC DNA]</scope>
    <source>
        <strain evidence="1 2">G25-54</strain>
    </source>
</reference>
<dbReference type="AlphaFoldDB" id="A0A1B1YZI0"/>